<keyword evidence="3" id="KW-0732">Signal</keyword>
<dbReference type="GO" id="GO:0017080">
    <property type="term" value="F:sodium channel regulator activity"/>
    <property type="evidence" value="ECO:0007669"/>
    <property type="project" value="TreeGrafter"/>
</dbReference>
<keyword evidence="4 8" id="KW-1133">Transmembrane helix</keyword>
<dbReference type="InterPro" id="IPR036179">
    <property type="entry name" value="Ig-like_dom_sf"/>
</dbReference>
<evidence type="ECO:0000256" key="5">
    <source>
        <dbReference type="ARBA" id="ARBA00023136"/>
    </source>
</evidence>
<dbReference type="InterPro" id="IPR000920">
    <property type="entry name" value="Myelin_P0-rel"/>
</dbReference>
<evidence type="ECO:0000313" key="10">
    <source>
        <dbReference type="Proteomes" id="UP000438429"/>
    </source>
</evidence>
<reference evidence="9 10" key="1">
    <citation type="submission" date="2019-06" db="EMBL/GenBank/DDBJ databases">
        <title>Draft genomes of female and male turbot (Scophthalmus maximus).</title>
        <authorList>
            <person name="Xu H."/>
            <person name="Xu X.-W."/>
            <person name="Shao C."/>
            <person name="Chen S."/>
        </authorList>
    </citation>
    <scope>NUCLEOTIDE SEQUENCE [LARGE SCALE GENOMIC DNA]</scope>
    <source>
        <strain evidence="9">Ysfricsl-2016a</strain>
        <tissue evidence="9">Blood</tissue>
    </source>
</reference>
<evidence type="ECO:0000256" key="3">
    <source>
        <dbReference type="ARBA" id="ARBA00022729"/>
    </source>
</evidence>
<sequence>MEGVEPRVSVYHDRVDFVGSSKKNNISILLWNITFEDQGEYICFARNRKEKNRNHSAVITLIVVDQMREIDNTLTTIIVSVVGGVIGLVIFVMVIKALVVHFLLKDDEKNKECLVSSSGNDNTENGLTGAKGYCGLSPTELVDIIMNRDPDKIRSCSNKARDRSMFDSQLTSPFTSMHTVHTNLRCLASCFLLTPLLPRPAGGVQMRRQASLLQVAAALSVLGAVTVSSSSH</sequence>
<keyword evidence="5 8" id="KW-0472">Membrane</keyword>
<evidence type="ECO:0000256" key="4">
    <source>
        <dbReference type="ARBA" id="ARBA00022989"/>
    </source>
</evidence>
<evidence type="ECO:0000256" key="7">
    <source>
        <dbReference type="ARBA" id="ARBA00023319"/>
    </source>
</evidence>
<proteinExistence type="predicted"/>
<dbReference type="PANTHER" id="PTHR13869">
    <property type="entry name" value="MYELIN P0 RELATED"/>
    <property type="match status" value="1"/>
</dbReference>
<evidence type="ECO:0000256" key="1">
    <source>
        <dbReference type="ARBA" id="ARBA00004370"/>
    </source>
</evidence>
<evidence type="ECO:0000256" key="6">
    <source>
        <dbReference type="ARBA" id="ARBA00023157"/>
    </source>
</evidence>
<dbReference type="PANTHER" id="PTHR13869:SF40">
    <property type="entry name" value="SCN4BA PROTEIN"/>
    <property type="match status" value="1"/>
</dbReference>
<feature type="transmembrane region" description="Helical" evidence="8">
    <location>
        <begin position="77"/>
        <end position="104"/>
    </location>
</feature>
<evidence type="ECO:0000313" key="9">
    <source>
        <dbReference type="EMBL" id="KAF0030606.1"/>
    </source>
</evidence>
<dbReference type="GO" id="GO:0001518">
    <property type="term" value="C:voltage-gated sodium channel complex"/>
    <property type="evidence" value="ECO:0007669"/>
    <property type="project" value="TreeGrafter"/>
</dbReference>
<dbReference type="InterPro" id="IPR013783">
    <property type="entry name" value="Ig-like_fold"/>
</dbReference>
<comment type="caution">
    <text evidence="9">The sequence shown here is derived from an EMBL/GenBank/DDBJ whole genome shotgun (WGS) entry which is preliminary data.</text>
</comment>
<dbReference type="Gene3D" id="2.60.40.10">
    <property type="entry name" value="Immunoglobulins"/>
    <property type="match status" value="1"/>
</dbReference>
<dbReference type="EMBL" id="VEVO01000015">
    <property type="protein sequence ID" value="KAF0030606.1"/>
    <property type="molecule type" value="Genomic_DNA"/>
</dbReference>
<keyword evidence="6" id="KW-1015">Disulfide bond</keyword>
<dbReference type="Proteomes" id="UP000438429">
    <property type="component" value="Unassembled WGS sequence"/>
</dbReference>
<dbReference type="SUPFAM" id="SSF48726">
    <property type="entry name" value="Immunoglobulin"/>
    <property type="match status" value="1"/>
</dbReference>
<dbReference type="GO" id="GO:0044325">
    <property type="term" value="F:transmembrane transporter binding"/>
    <property type="evidence" value="ECO:0007669"/>
    <property type="project" value="TreeGrafter"/>
</dbReference>
<comment type="subcellular location">
    <subcellularLocation>
        <location evidence="1">Membrane</location>
    </subcellularLocation>
</comment>
<keyword evidence="2 8" id="KW-0812">Transmembrane</keyword>
<accession>A0A6A4S5V4</accession>
<evidence type="ECO:0000256" key="8">
    <source>
        <dbReference type="SAM" id="Phobius"/>
    </source>
</evidence>
<gene>
    <name evidence="9" type="ORF">F2P81_017337</name>
</gene>
<dbReference type="GO" id="GO:0086002">
    <property type="term" value="P:cardiac muscle cell action potential involved in contraction"/>
    <property type="evidence" value="ECO:0007669"/>
    <property type="project" value="TreeGrafter"/>
</dbReference>
<dbReference type="PRINTS" id="PR00213">
    <property type="entry name" value="MYELINP0"/>
</dbReference>
<keyword evidence="7" id="KW-0393">Immunoglobulin domain</keyword>
<dbReference type="AlphaFoldDB" id="A0A6A4S5V4"/>
<evidence type="ECO:0008006" key="11">
    <source>
        <dbReference type="Google" id="ProtNLM"/>
    </source>
</evidence>
<evidence type="ECO:0000256" key="2">
    <source>
        <dbReference type="ARBA" id="ARBA00022692"/>
    </source>
</evidence>
<name>A0A6A4S5V4_SCOMX</name>
<dbReference type="GO" id="GO:0060307">
    <property type="term" value="P:regulation of ventricular cardiac muscle cell membrane repolarization"/>
    <property type="evidence" value="ECO:0007669"/>
    <property type="project" value="TreeGrafter"/>
</dbReference>
<organism evidence="9 10">
    <name type="scientific">Scophthalmus maximus</name>
    <name type="common">Turbot</name>
    <name type="synonym">Psetta maxima</name>
    <dbReference type="NCBI Taxonomy" id="52904"/>
    <lineage>
        <taxon>Eukaryota</taxon>
        <taxon>Metazoa</taxon>
        <taxon>Chordata</taxon>
        <taxon>Craniata</taxon>
        <taxon>Vertebrata</taxon>
        <taxon>Euteleostomi</taxon>
        <taxon>Actinopterygii</taxon>
        <taxon>Neopterygii</taxon>
        <taxon>Teleostei</taxon>
        <taxon>Neoteleostei</taxon>
        <taxon>Acanthomorphata</taxon>
        <taxon>Carangaria</taxon>
        <taxon>Pleuronectiformes</taxon>
        <taxon>Pleuronectoidei</taxon>
        <taxon>Scophthalmidae</taxon>
        <taxon>Scophthalmus</taxon>
    </lineage>
</organism>
<protein>
    <recommendedName>
        <fullName evidence="11">Sodium channel subunit beta-4-like</fullName>
    </recommendedName>
</protein>